<dbReference type="InterPro" id="IPR010918">
    <property type="entry name" value="PurM-like_C_dom"/>
</dbReference>
<dbReference type="Pfam" id="PF02769">
    <property type="entry name" value="AIRS_C"/>
    <property type="match status" value="2"/>
</dbReference>
<evidence type="ECO:0000256" key="5">
    <source>
        <dbReference type="ARBA" id="ARBA00022723"/>
    </source>
</evidence>
<dbReference type="InterPro" id="IPR036921">
    <property type="entry name" value="PurM-like_N_sf"/>
</dbReference>
<dbReference type="CDD" id="cd02204">
    <property type="entry name" value="PurL_repeat2"/>
    <property type="match status" value="1"/>
</dbReference>
<dbReference type="NCBIfam" id="NF003672">
    <property type="entry name" value="PRK05297.1"/>
    <property type="match status" value="1"/>
</dbReference>
<evidence type="ECO:0000256" key="4">
    <source>
        <dbReference type="ARBA" id="ARBA00022598"/>
    </source>
</evidence>
<dbReference type="GO" id="GO:0046872">
    <property type="term" value="F:metal ion binding"/>
    <property type="evidence" value="ECO:0007669"/>
    <property type="project" value="UniProtKB-KW"/>
</dbReference>
<accession>A0A095Z2D3</accession>
<evidence type="ECO:0000313" key="18">
    <source>
        <dbReference type="Proteomes" id="UP000029629"/>
    </source>
</evidence>
<dbReference type="CDD" id="cd02203">
    <property type="entry name" value="PurL_repeat1"/>
    <property type="match status" value="1"/>
</dbReference>
<dbReference type="FunFam" id="3.90.650.10:FF:000024">
    <property type="entry name" value="Phosphoribosylformylglycinamidine synthase"/>
    <property type="match status" value="1"/>
</dbReference>
<dbReference type="SUPFAM" id="SSF55326">
    <property type="entry name" value="PurM N-terminal domain-like"/>
    <property type="match status" value="2"/>
</dbReference>
<dbReference type="GO" id="GO:0004642">
    <property type="term" value="F:phosphoribosylformylglycinamidine synthase activity"/>
    <property type="evidence" value="ECO:0007669"/>
    <property type="project" value="UniProtKB-UniRule"/>
</dbReference>
<keyword evidence="3 12" id="KW-0963">Cytoplasm</keyword>
<keyword evidence="4 12" id="KW-0436">Ligase</keyword>
<evidence type="ECO:0000256" key="3">
    <source>
        <dbReference type="ARBA" id="ARBA00022490"/>
    </source>
</evidence>
<evidence type="ECO:0000259" key="13">
    <source>
        <dbReference type="Pfam" id="PF02769"/>
    </source>
</evidence>
<proteinExistence type="inferred from homology"/>
<feature type="active site" description="Nucleophile" evidence="12">
    <location>
        <position position="1191"/>
    </location>
</feature>
<dbReference type="eggNOG" id="COG0047">
    <property type="taxonomic scope" value="Bacteria"/>
</dbReference>
<keyword evidence="6 12" id="KW-0547">Nucleotide-binding</keyword>
<feature type="binding site" evidence="12">
    <location>
        <position position="918"/>
    </location>
    <ligand>
        <name>Mg(2+)</name>
        <dbReference type="ChEBI" id="CHEBI:18420"/>
    </ligand>
</feature>
<dbReference type="Pfam" id="PF22689">
    <property type="entry name" value="FGAR-AT_PurM_N-like"/>
    <property type="match status" value="1"/>
</dbReference>
<dbReference type="Gene3D" id="1.10.8.750">
    <property type="entry name" value="Phosphoribosylformylglycinamidine synthase, linker domain"/>
    <property type="match status" value="1"/>
</dbReference>
<reference evidence="17 18" key="1">
    <citation type="submission" date="2014-07" db="EMBL/GenBank/DDBJ databases">
        <authorList>
            <person name="McCorrison J."/>
            <person name="Sanka R."/>
            <person name="Torralba M."/>
            <person name="Gillis M."/>
            <person name="Haft D.H."/>
            <person name="Methe B."/>
            <person name="Sutton G."/>
            <person name="Nelson K.E."/>
        </authorList>
    </citation>
    <scope>NUCLEOTIDE SEQUENCE [LARGE SCALE GENOMIC DNA]</scope>
    <source>
        <strain evidence="17 18">DNF00040</strain>
    </source>
</reference>
<comment type="pathway">
    <text evidence="1 12">Purine metabolism; IMP biosynthesis via de novo pathway; 5-amino-1-(5-phospho-D-ribosyl)imidazole from N(2)-formyl-N(1)-(5-phospho-D-ribosyl)glycinamide: step 1/2.</text>
</comment>
<keyword evidence="8 12" id="KW-0067">ATP-binding</keyword>
<keyword evidence="7 12" id="KW-0658">Purine biosynthesis</keyword>
<evidence type="ECO:0000256" key="12">
    <source>
        <dbReference type="HAMAP-Rule" id="MF_00419"/>
    </source>
</evidence>
<dbReference type="PANTHER" id="PTHR10099:SF1">
    <property type="entry name" value="PHOSPHORIBOSYLFORMYLGLYCINAMIDINE SYNTHASE"/>
    <property type="match status" value="1"/>
</dbReference>
<evidence type="ECO:0000256" key="2">
    <source>
        <dbReference type="ARBA" id="ARBA00008608"/>
    </source>
</evidence>
<keyword evidence="9 12" id="KW-0460">Magnesium</keyword>
<dbReference type="UniPathway" id="UPA00074">
    <property type="reaction ID" value="UER00128"/>
</dbReference>
<comment type="caution">
    <text evidence="12">Lacks conserved residue(s) required for the propagation of feature annotation.</text>
</comment>
<comment type="caution">
    <text evidence="17">The sequence shown here is derived from an EMBL/GenBank/DDBJ whole genome shotgun (WGS) entry which is preliminary data.</text>
</comment>
<dbReference type="GO" id="GO:0005524">
    <property type="term" value="F:ATP binding"/>
    <property type="evidence" value="ECO:0007669"/>
    <property type="project" value="UniProtKB-UniRule"/>
</dbReference>
<keyword evidence="5 12" id="KW-0479">Metal-binding</keyword>
<dbReference type="GO" id="GO:0005737">
    <property type="term" value="C:cytoplasm"/>
    <property type="evidence" value="ECO:0007669"/>
    <property type="project" value="UniProtKB-SubCell"/>
</dbReference>
<dbReference type="EMBL" id="JRNI01000046">
    <property type="protein sequence ID" value="KGF28840.1"/>
    <property type="molecule type" value="Genomic_DNA"/>
</dbReference>
<protein>
    <recommendedName>
        <fullName evidence="12">Phosphoribosylformylglycinamidine synthase</fullName>
        <shortName evidence="12">FGAM synthase</shortName>
        <shortName evidence="12">FGAMS</shortName>
        <ecNumber evidence="12">6.3.5.3</ecNumber>
    </recommendedName>
    <alternativeName>
        <fullName evidence="12">Formylglycinamide ribonucleotide amidotransferase</fullName>
        <shortName evidence="12">FGAR amidotransferase</shortName>
        <shortName evidence="12">FGAR-AT</shortName>
    </alternativeName>
</protein>
<dbReference type="HAMAP" id="MF_00419">
    <property type="entry name" value="PurL_1"/>
    <property type="match status" value="1"/>
</dbReference>
<dbReference type="GO" id="GO:0006189">
    <property type="term" value="P:'de novo' IMP biosynthetic process"/>
    <property type="evidence" value="ECO:0007669"/>
    <property type="project" value="UniProtKB-UniRule"/>
</dbReference>
<dbReference type="NCBIfam" id="TIGR01735">
    <property type="entry name" value="FGAM_synt"/>
    <property type="match status" value="1"/>
</dbReference>
<dbReference type="InterPro" id="IPR010073">
    <property type="entry name" value="PurL_large"/>
</dbReference>
<feature type="binding site" evidence="12">
    <location>
        <position position="920"/>
    </location>
    <ligand>
        <name>ATP</name>
        <dbReference type="ChEBI" id="CHEBI:30616"/>
    </ligand>
</feature>
<keyword evidence="10 12" id="KW-0315">Glutamine amidotransferase</keyword>
<evidence type="ECO:0000256" key="10">
    <source>
        <dbReference type="ARBA" id="ARBA00022962"/>
    </source>
</evidence>
<dbReference type="InterPro" id="IPR029062">
    <property type="entry name" value="Class_I_gatase-like"/>
</dbReference>
<dbReference type="FunFam" id="3.30.1330.10:FF:000005">
    <property type="entry name" value="Phosphoribosylformylglycinamidine synthase"/>
    <property type="match status" value="1"/>
</dbReference>
<dbReference type="Gene3D" id="3.40.50.880">
    <property type="match status" value="1"/>
</dbReference>
<dbReference type="OrthoDB" id="9804441at2"/>
<name>A0A095Z2D3_9BURK</name>
<dbReference type="FunFam" id="3.40.50.880:FF:000008">
    <property type="entry name" value="Phosphoribosylformylglycinamidine synthase"/>
    <property type="match status" value="1"/>
</dbReference>
<dbReference type="SUPFAM" id="SSF82697">
    <property type="entry name" value="PurS-like"/>
    <property type="match status" value="1"/>
</dbReference>
<dbReference type="RefSeq" id="WP_036560233.1">
    <property type="nucleotide sequence ID" value="NZ_JRNI01000046.1"/>
</dbReference>
<feature type="domain" description="PurM-like C-terminal" evidence="13">
    <location>
        <begin position="445"/>
        <end position="600"/>
    </location>
</feature>
<dbReference type="InterPro" id="IPR040707">
    <property type="entry name" value="FGAR-AT_N"/>
</dbReference>
<dbReference type="PANTHER" id="PTHR10099">
    <property type="entry name" value="PHOSPHORIBOSYLFORMYLGLYCINAMIDINE SYNTHASE"/>
    <property type="match status" value="1"/>
</dbReference>
<dbReference type="SMART" id="SM01211">
    <property type="entry name" value="GATase_5"/>
    <property type="match status" value="1"/>
</dbReference>
<dbReference type="Gene3D" id="3.90.650.10">
    <property type="entry name" value="PurM-like C-terminal domain"/>
    <property type="match status" value="2"/>
</dbReference>
<feature type="active site" evidence="12">
    <location>
        <position position="1314"/>
    </location>
</feature>
<evidence type="ECO:0000256" key="1">
    <source>
        <dbReference type="ARBA" id="ARBA00004920"/>
    </source>
</evidence>
<dbReference type="SUPFAM" id="SSF109736">
    <property type="entry name" value="FGAM synthase PurL, linker domain"/>
    <property type="match status" value="1"/>
</dbReference>
<gene>
    <name evidence="12" type="primary">purL</name>
    <name evidence="17" type="ORF">HMPREF2130_09175</name>
</gene>
<dbReference type="InterPro" id="IPR036676">
    <property type="entry name" value="PurM-like_C_sf"/>
</dbReference>
<dbReference type="Pfam" id="PF18076">
    <property type="entry name" value="FGAR-AT_N"/>
    <property type="match status" value="1"/>
</dbReference>
<evidence type="ECO:0000256" key="8">
    <source>
        <dbReference type="ARBA" id="ARBA00022840"/>
    </source>
</evidence>
<feature type="binding site" evidence="12">
    <location>
        <position position="744"/>
    </location>
    <ligand>
        <name>Mg(2+)</name>
        <dbReference type="ChEBI" id="CHEBI:18420"/>
    </ligand>
</feature>
<dbReference type="Gene3D" id="3.30.1330.10">
    <property type="entry name" value="PurM-like, N-terminal domain"/>
    <property type="match status" value="2"/>
</dbReference>
<dbReference type="CDD" id="cd01740">
    <property type="entry name" value="GATase1_FGAR_AT"/>
    <property type="match status" value="1"/>
</dbReference>
<dbReference type="InterPro" id="IPR055181">
    <property type="entry name" value="FGAR-AT_PurM_N-like"/>
</dbReference>
<organism evidence="17 18">
    <name type="scientific">Oligella urethralis DNF00040</name>
    <dbReference type="NCBI Taxonomy" id="1401065"/>
    <lineage>
        <taxon>Bacteria</taxon>
        <taxon>Pseudomonadati</taxon>
        <taxon>Pseudomonadota</taxon>
        <taxon>Betaproteobacteria</taxon>
        <taxon>Burkholderiales</taxon>
        <taxon>Alcaligenaceae</taxon>
        <taxon>Oligella</taxon>
    </lineage>
</organism>
<feature type="domain" description="Phosphoribosylformylglycinamidine synthase linker" evidence="14">
    <location>
        <begin position="183"/>
        <end position="232"/>
    </location>
</feature>
<feature type="binding site" evidence="12">
    <location>
        <position position="705"/>
    </location>
    <ligand>
        <name>Mg(2+)</name>
        <dbReference type="ChEBI" id="CHEBI:18420"/>
    </ligand>
</feature>
<dbReference type="Pfam" id="PF13507">
    <property type="entry name" value="GATase_5"/>
    <property type="match status" value="1"/>
</dbReference>
<evidence type="ECO:0000259" key="14">
    <source>
        <dbReference type="Pfam" id="PF18072"/>
    </source>
</evidence>
<comment type="subcellular location">
    <subcellularLocation>
        <location evidence="12">Cytoplasm</location>
    </subcellularLocation>
</comment>
<feature type="binding site" evidence="12">
    <location>
        <position position="748"/>
    </location>
    <ligand>
        <name>Mg(2+)</name>
        <dbReference type="ChEBI" id="CHEBI:18420"/>
    </ligand>
</feature>
<dbReference type="InterPro" id="IPR036604">
    <property type="entry name" value="PurS-like_sf"/>
</dbReference>
<dbReference type="SUPFAM" id="SSF52317">
    <property type="entry name" value="Class I glutamine amidotransferase-like"/>
    <property type="match status" value="1"/>
</dbReference>
<evidence type="ECO:0000259" key="15">
    <source>
        <dbReference type="Pfam" id="PF18076"/>
    </source>
</evidence>
<sequence>MSSYLIVPGAVALPESTKARLKEQVKTLGLAVDKIFTRFEHYVYSEEPLSAEQQAAVTELLTRDTKVLEPQIAKHDVELRIIPRLGTISPWASKATDIAHNCGLDSIIRIERGIHMVVTPEKSFWTGNGLTPEKLQQFIKLIHDRMTETVVVGDDFDAKTLFQDLEPKPLRTVPILEEGAAALEKVNVEWGLALSEDEVEYLLNAFVGLNRNPTDVELMMFAQANSEHCRHKIFNASWTIDGEAKEKTLFGMIRDTHKHNPRGTVVAYADNAAIMEGAEATRFFATKCADGGFCYQSKKRLTHTLMKVETHNHPTAISPFPGAATGAGGEIRDEGATGRGAKPKAGLTGYTVANLQLKNLAESWEKDSHGKPSRIASALDIMIEGPLGGAAFNNEFGRPNILGYFRTFEQTVGGRRWGYQKPIMIAGGLGSIDAELCFKDPIPDGALLIQLGGPGMRIGMGGGAASSMAAGTNTESLDFDSVQRGNPEIERRAQEVINACWQLLENNPIIAIHDVGAGGLSNAFPELVNDAGRGAIFDLARVQLEESGMSAAEIWSNESQERYVMAIAPENLALFDEIARRERCPYAVIGIATEERILRVVEGEGLPGEEGSTSSAPATKLRPVDVPVDVILGKPPKMQRDVKSEPLVLEPIDVVDLDLREVALAVMRHPTVASKSFIITIGDRNVGGLTARDQLVGPWQIPVADCAVTLADFEHFHGEAMSMGERTPLAIVDSAAASRMAIAESITNIAAADIKHLDGLKLSANWMAACGTLGQDAALYTAVEAASEFCQALDISIPVGKDSMSMRTAWSEQAAEDSTELLEKDVIAPVSLIVTAFAQVEDVRKTLTPQLVSDEGPTSLILIDLGEGKQRLGGSVLSHSIGQFGNEVPDIEDADKLRTFFAVIRSLADEGAILAYHDRSDGGLFATIAEMAFAGHTGVSINVDMLTFDGAVQDWGDYKIRPEQVRVQRDESTVKALFNEELGAVIQVRAEDRDKVLQVLREAGLSLCSHAIGSLNDKDTIEVFRDGELILSYPRVELGTAWSEVGYEIAKLRENPRTAQAEFDRWKDTNDVGLHVKVDFDPQENISSPYINKARPAVAIVREQGSNSQIEMAWAFHQAGFSVYDVHMTDILEDRIHLSELQGLVAAGGFSYGDVLGAGEGWSKTIRYNPKLLDQFTEFFNRQDVFALGVCNGCQMMASLSDIIPGAEYWPRFTRNQSARHEARLVMAEVSDSNSIFFKDMAGTQAPIVISHGEGYANFTQQGDSDNVISALRYVNNSGVITEAYPFNPNGSINGIAAVTTEDGRFTIMMPHPERVVRSAMMSWAPKSWGPKDSGGDLTPWMRMFMNARVFID</sequence>
<feature type="domain" description="PurM-like C-terminal" evidence="13">
    <location>
        <begin position="867"/>
        <end position="1023"/>
    </location>
</feature>
<feature type="binding site" evidence="12">
    <location>
        <position position="704"/>
    </location>
    <ligand>
        <name>ATP</name>
        <dbReference type="ChEBI" id="CHEBI:30616"/>
    </ligand>
</feature>
<dbReference type="PROSITE" id="PS51273">
    <property type="entry name" value="GATASE_TYPE_1"/>
    <property type="match status" value="1"/>
</dbReference>
<feature type="binding site" evidence="12">
    <location>
        <begin position="322"/>
        <end position="333"/>
    </location>
    <ligand>
        <name>ATP</name>
        <dbReference type="ChEBI" id="CHEBI:30616"/>
    </ligand>
</feature>
<dbReference type="Proteomes" id="UP000029629">
    <property type="component" value="Unassembled WGS sequence"/>
</dbReference>
<feature type="domain" description="Phosphoribosylformylglycinamidine synthase N-terminal" evidence="15">
    <location>
        <begin position="39"/>
        <end position="162"/>
    </location>
</feature>
<dbReference type="SUPFAM" id="SSF56042">
    <property type="entry name" value="PurM C-terminal domain-like"/>
    <property type="match status" value="2"/>
</dbReference>
<dbReference type="Pfam" id="PF18072">
    <property type="entry name" value="FGAR-AT_linker"/>
    <property type="match status" value="1"/>
</dbReference>
<evidence type="ECO:0000256" key="9">
    <source>
        <dbReference type="ARBA" id="ARBA00022842"/>
    </source>
</evidence>
<dbReference type="eggNOG" id="COG0046">
    <property type="taxonomic scope" value="Bacteria"/>
</dbReference>
<keyword evidence="18" id="KW-1185">Reference proteome</keyword>
<comment type="catalytic activity">
    <reaction evidence="11 12">
        <text>N(2)-formyl-N(1)-(5-phospho-beta-D-ribosyl)glycinamide + L-glutamine + ATP + H2O = 2-formamido-N(1)-(5-O-phospho-beta-D-ribosyl)acetamidine + L-glutamate + ADP + phosphate + H(+)</text>
        <dbReference type="Rhea" id="RHEA:17129"/>
        <dbReference type="ChEBI" id="CHEBI:15377"/>
        <dbReference type="ChEBI" id="CHEBI:15378"/>
        <dbReference type="ChEBI" id="CHEBI:29985"/>
        <dbReference type="ChEBI" id="CHEBI:30616"/>
        <dbReference type="ChEBI" id="CHEBI:43474"/>
        <dbReference type="ChEBI" id="CHEBI:58359"/>
        <dbReference type="ChEBI" id="CHEBI:147286"/>
        <dbReference type="ChEBI" id="CHEBI:147287"/>
        <dbReference type="ChEBI" id="CHEBI:456216"/>
        <dbReference type="EC" id="6.3.5.3"/>
    </reaction>
</comment>
<dbReference type="InterPro" id="IPR041609">
    <property type="entry name" value="PurL_linker"/>
</dbReference>
<evidence type="ECO:0000256" key="11">
    <source>
        <dbReference type="ARBA" id="ARBA00052585"/>
    </source>
</evidence>
<comment type="similarity">
    <text evidence="2 12">In the N-terminal section; belongs to the FGAMS family.</text>
</comment>
<evidence type="ECO:0000313" key="17">
    <source>
        <dbReference type="EMBL" id="KGF28840.1"/>
    </source>
</evidence>
<evidence type="ECO:0000256" key="7">
    <source>
        <dbReference type="ARBA" id="ARBA00022755"/>
    </source>
</evidence>
<evidence type="ECO:0000259" key="16">
    <source>
        <dbReference type="Pfam" id="PF22689"/>
    </source>
</evidence>
<dbReference type="EC" id="6.3.5.3" evidence="12"/>
<dbReference type="FunFam" id="1.10.8.750:FF:000002">
    <property type="entry name" value="Phosphoribosylformylglycinamidine synthase"/>
    <property type="match status" value="1"/>
</dbReference>
<feature type="domain" description="FGAR-AT PurM N-terminal-like" evidence="16">
    <location>
        <begin position="674"/>
        <end position="839"/>
    </location>
</feature>
<comment type="function">
    <text evidence="12">Phosphoribosylformylglycinamidine synthase involved in the purines biosynthetic pathway. Catalyzes the ATP-dependent conversion of formylglycinamide ribonucleotide (FGAR) and glutamine to yield formylglycinamidine ribonucleotide (FGAM) and glutamate.</text>
</comment>
<comment type="subunit">
    <text evidence="12">Monomer.</text>
</comment>
<evidence type="ECO:0000256" key="6">
    <source>
        <dbReference type="ARBA" id="ARBA00022741"/>
    </source>
</evidence>
<feature type="active site" evidence="12">
    <location>
        <position position="1312"/>
    </location>
</feature>